<feature type="compositionally biased region" description="Polar residues" evidence="1">
    <location>
        <begin position="100"/>
        <end position="110"/>
    </location>
</feature>
<name>A0A367RHQ0_NOSPU</name>
<sequence length="125" mass="13225">MADQEVKPNLNEASTQDAQLAAESIASGEEKAPTVDFDADYAAAQKFSVSEVDRTGKGEAAAESATAPKYQTSKPQETKPQTQSTGNPDDFLESAKEVGNSETGDATNVSDDLVKQALEKGERKN</sequence>
<feature type="compositionally biased region" description="Basic and acidic residues" evidence="1">
    <location>
        <begin position="112"/>
        <end position="125"/>
    </location>
</feature>
<dbReference type="Proteomes" id="UP000252085">
    <property type="component" value="Unassembled WGS sequence"/>
</dbReference>
<feature type="region of interest" description="Disordered" evidence="1">
    <location>
        <begin position="49"/>
        <end position="125"/>
    </location>
</feature>
<feature type="region of interest" description="Disordered" evidence="1">
    <location>
        <begin position="1"/>
        <end position="31"/>
    </location>
</feature>
<evidence type="ECO:0000256" key="1">
    <source>
        <dbReference type="SAM" id="MobiDB-lite"/>
    </source>
</evidence>
<comment type="caution">
    <text evidence="2">The sequence shown here is derived from an EMBL/GenBank/DDBJ whole genome shotgun (WGS) entry which is preliminary data.</text>
</comment>
<organism evidence="2 3">
    <name type="scientific">Nostoc punctiforme NIES-2108</name>
    <dbReference type="NCBI Taxonomy" id="1356359"/>
    <lineage>
        <taxon>Bacteria</taxon>
        <taxon>Bacillati</taxon>
        <taxon>Cyanobacteriota</taxon>
        <taxon>Cyanophyceae</taxon>
        <taxon>Nostocales</taxon>
        <taxon>Nostocaceae</taxon>
        <taxon>Nostoc</taxon>
    </lineage>
</organism>
<gene>
    <name evidence="2" type="ORF">A6769_20710</name>
</gene>
<dbReference type="EMBL" id="LXQE01000154">
    <property type="protein sequence ID" value="RCJ34832.1"/>
    <property type="molecule type" value="Genomic_DNA"/>
</dbReference>
<evidence type="ECO:0000313" key="2">
    <source>
        <dbReference type="EMBL" id="RCJ34832.1"/>
    </source>
</evidence>
<accession>A0A367RHQ0</accession>
<reference evidence="2 3" key="1">
    <citation type="submission" date="2016-04" db="EMBL/GenBank/DDBJ databases">
        <authorList>
            <person name="Evans L.H."/>
            <person name="Alamgir A."/>
            <person name="Owens N."/>
            <person name="Weber N.D."/>
            <person name="Virtaneva K."/>
            <person name="Barbian K."/>
            <person name="Babar A."/>
            <person name="Rosenke K."/>
        </authorList>
    </citation>
    <scope>NUCLEOTIDE SEQUENCE [LARGE SCALE GENOMIC DNA]</scope>
    <source>
        <strain evidence="2">NIES-2108</strain>
    </source>
</reference>
<feature type="compositionally biased region" description="Polar residues" evidence="1">
    <location>
        <begin position="69"/>
        <end position="87"/>
    </location>
</feature>
<proteinExistence type="predicted"/>
<protein>
    <submittedName>
        <fullName evidence="2">Uncharacterized protein</fullName>
    </submittedName>
</protein>
<dbReference type="AlphaFoldDB" id="A0A367RHQ0"/>
<evidence type="ECO:0000313" key="3">
    <source>
        <dbReference type="Proteomes" id="UP000252085"/>
    </source>
</evidence>